<dbReference type="PANTHER" id="PTHR43667">
    <property type="entry name" value="CYCLOPROPANE-FATTY-ACYL-PHOSPHOLIPID SYNTHASE"/>
    <property type="match status" value="1"/>
</dbReference>
<dbReference type="SUPFAM" id="SSF53335">
    <property type="entry name" value="S-adenosyl-L-methionine-dependent methyltransferases"/>
    <property type="match status" value="1"/>
</dbReference>
<dbReference type="Proteomes" id="UP000054279">
    <property type="component" value="Unassembled WGS sequence"/>
</dbReference>
<protein>
    <recommendedName>
        <fullName evidence="3">Cyclopropane-fatty-acyl-phospholipid synthase</fullName>
    </recommendedName>
</protein>
<dbReference type="EMBL" id="KN837136">
    <property type="protein sequence ID" value="KIJ41592.1"/>
    <property type="molecule type" value="Genomic_DNA"/>
</dbReference>
<evidence type="ECO:0008006" key="3">
    <source>
        <dbReference type="Google" id="ProtNLM"/>
    </source>
</evidence>
<proteinExistence type="predicted"/>
<accession>A0A0C9VJ43</accession>
<keyword evidence="2" id="KW-1185">Reference proteome</keyword>
<dbReference type="OrthoDB" id="8300214at2759"/>
<name>A0A0C9VJ43_SPHS4</name>
<dbReference type="InterPro" id="IPR050723">
    <property type="entry name" value="CFA/CMAS"/>
</dbReference>
<organism evidence="1 2">
    <name type="scientific">Sphaerobolus stellatus (strain SS14)</name>
    <dbReference type="NCBI Taxonomy" id="990650"/>
    <lineage>
        <taxon>Eukaryota</taxon>
        <taxon>Fungi</taxon>
        <taxon>Dikarya</taxon>
        <taxon>Basidiomycota</taxon>
        <taxon>Agaricomycotina</taxon>
        <taxon>Agaricomycetes</taxon>
        <taxon>Phallomycetidae</taxon>
        <taxon>Geastrales</taxon>
        <taxon>Sphaerobolaceae</taxon>
        <taxon>Sphaerobolus</taxon>
    </lineage>
</organism>
<dbReference type="Gene3D" id="3.40.50.150">
    <property type="entry name" value="Vaccinia Virus protein VP39"/>
    <property type="match status" value="1"/>
</dbReference>
<dbReference type="AlphaFoldDB" id="A0A0C9VJ43"/>
<sequence length="377" mass="42883">MESNLHSLTAKGSRALNQLKGGHLRIASPDLNVEIRVKRPVFWTRMLLFKDMGLAEAYMYGDADCDDIPGFLRLFILNREEFKMDSYVTSIISPSGDIMTTRANISAHYDIGSTMFTAFLSKDLNYLSAIFKDFNEYLQLSSSIQLETLEEAQARKMLNVISKADFREGRHVLEIGAEGIAILAAQKTGCSVETHMLSSEQKELAEACITHHFDRFISVEMMEHVERDFFEEYWRCVDWALKECNAVRCVQVVTLPESSELKGYDEDVDFIHKWVSIIVYVPKQYIDDLLFPGGSLLSFNLLISSMTNGSKGHLTTDSNGNGDVIAPALRLQYNLLEEDLEIFRWKWLCNDYCEVGFVTRILGDHIISFTCENNVAL</sequence>
<feature type="non-terminal residue" evidence="1">
    <location>
        <position position="377"/>
    </location>
</feature>
<reference evidence="1 2" key="1">
    <citation type="submission" date="2014-06" db="EMBL/GenBank/DDBJ databases">
        <title>Evolutionary Origins and Diversification of the Mycorrhizal Mutualists.</title>
        <authorList>
            <consortium name="DOE Joint Genome Institute"/>
            <consortium name="Mycorrhizal Genomics Consortium"/>
            <person name="Kohler A."/>
            <person name="Kuo A."/>
            <person name="Nagy L.G."/>
            <person name="Floudas D."/>
            <person name="Copeland A."/>
            <person name="Barry K.W."/>
            <person name="Cichocki N."/>
            <person name="Veneault-Fourrey C."/>
            <person name="LaButti K."/>
            <person name="Lindquist E.A."/>
            <person name="Lipzen A."/>
            <person name="Lundell T."/>
            <person name="Morin E."/>
            <person name="Murat C."/>
            <person name="Riley R."/>
            <person name="Ohm R."/>
            <person name="Sun H."/>
            <person name="Tunlid A."/>
            <person name="Henrissat B."/>
            <person name="Grigoriev I.V."/>
            <person name="Hibbett D.S."/>
            <person name="Martin F."/>
        </authorList>
    </citation>
    <scope>NUCLEOTIDE SEQUENCE [LARGE SCALE GENOMIC DNA]</scope>
    <source>
        <strain evidence="1 2">SS14</strain>
    </source>
</reference>
<gene>
    <name evidence="1" type="ORF">M422DRAFT_31738</name>
</gene>
<evidence type="ECO:0000313" key="1">
    <source>
        <dbReference type="EMBL" id="KIJ41592.1"/>
    </source>
</evidence>
<dbReference type="HOGENOM" id="CLU_026434_0_0_1"/>
<evidence type="ECO:0000313" key="2">
    <source>
        <dbReference type="Proteomes" id="UP000054279"/>
    </source>
</evidence>
<dbReference type="Pfam" id="PF02353">
    <property type="entry name" value="CMAS"/>
    <property type="match status" value="1"/>
</dbReference>
<dbReference type="PANTHER" id="PTHR43667:SF2">
    <property type="entry name" value="FATTY ACID C-METHYL TRANSFERASE"/>
    <property type="match status" value="1"/>
</dbReference>
<dbReference type="InterPro" id="IPR029063">
    <property type="entry name" value="SAM-dependent_MTases_sf"/>
</dbReference>